<dbReference type="InterPro" id="IPR029044">
    <property type="entry name" value="Nucleotide-diphossugar_trans"/>
</dbReference>
<organism evidence="3">
    <name type="scientific">Eucalyptus grandis</name>
    <name type="common">Flooded gum</name>
    <dbReference type="NCBI Taxonomy" id="71139"/>
    <lineage>
        <taxon>Eukaryota</taxon>
        <taxon>Viridiplantae</taxon>
        <taxon>Streptophyta</taxon>
        <taxon>Embryophyta</taxon>
        <taxon>Tracheophyta</taxon>
        <taxon>Spermatophyta</taxon>
        <taxon>Magnoliopsida</taxon>
        <taxon>eudicotyledons</taxon>
        <taxon>Gunneridae</taxon>
        <taxon>Pentapetalae</taxon>
        <taxon>rosids</taxon>
        <taxon>malvids</taxon>
        <taxon>Myrtales</taxon>
        <taxon>Myrtaceae</taxon>
        <taxon>Myrtoideae</taxon>
        <taxon>Eucalypteae</taxon>
        <taxon>Eucalyptus</taxon>
    </lineage>
</organism>
<name>A0A059DBJ2_EUCGR</name>
<dbReference type="FunCoup" id="A0A059DBJ2">
    <property type="interactions" value="42"/>
</dbReference>
<sequence>MLNCCRVLVRARARSLVFSALAFGAILVTLYVDIIVISSNSLRSLSYNGQTPLVIHGAIQETEARNLKSTFRHLQLRSVHEEVMEIQEVKVDDDDDENISPLVPPINVTEEERVSWFRKVLPEFDIFKSDDLTRRFHGRVMGFIGQKNNCSVRFFMTWISPAGSFGRREFLALESLFKSNPYGCLVIISRTMDSKLGFKKLKPVLDHGFKVIAVTPDLPFLLKNTPAKAWFDEMKTGTKDPGEIPLAQNLSNLIRIAVLFKYGGVYLDTDVIVLKDFALLRNSIGAQSIDAMSRRWTRLNNAVMAFDKKHPLLLKFMREFALTFDGNRWGHNGPYLVSRVVEKVIGKRGFEFKVLLPMAFYPVDWTRIGGLFRRPETRANAKWVDAKIAQLSGETYGVHLWNKQSRRLKIEDGSVIGRLIEDHCVICEKIYN</sequence>
<dbReference type="PANTHER" id="PTHR46781:SF2">
    <property type="entry name" value="ALPHA 1,4-GLYCOSYLTRANSFERASE FAMILY PROTEIN"/>
    <property type="match status" value="1"/>
</dbReference>
<dbReference type="STRING" id="71139.A0A059DBJ2"/>
<dbReference type="Pfam" id="PF04488">
    <property type="entry name" value="Gly_transf_sug"/>
    <property type="match status" value="1"/>
</dbReference>
<dbReference type="SUPFAM" id="SSF53448">
    <property type="entry name" value="Nucleotide-diphospho-sugar transferases"/>
    <property type="match status" value="1"/>
</dbReference>
<feature type="transmembrane region" description="Helical" evidence="1">
    <location>
        <begin position="16"/>
        <end position="37"/>
    </location>
</feature>
<dbReference type="AlphaFoldDB" id="A0A059DBJ2"/>
<dbReference type="Gramene" id="KCW88113">
    <property type="protein sequence ID" value="KCW88113"/>
    <property type="gene ID" value="EUGRSUZ_A00510"/>
</dbReference>
<keyword evidence="1" id="KW-0472">Membrane</keyword>
<dbReference type="Gene3D" id="3.90.550.20">
    <property type="match status" value="1"/>
</dbReference>
<reference evidence="3" key="1">
    <citation type="submission" date="2013-07" db="EMBL/GenBank/DDBJ databases">
        <title>The genome of Eucalyptus grandis.</title>
        <authorList>
            <person name="Schmutz J."/>
            <person name="Hayes R."/>
            <person name="Myburg A."/>
            <person name="Tuskan G."/>
            <person name="Grattapaglia D."/>
            <person name="Rokhsar D.S."/>
        </authorList>
    </citation>
    <scope>NUCLEOTIDE SEQUENCE</scope>
    <source>
        <tissue evidence="3">Leaf extractions</tissue>
    </source>
</reference>
<dbReference type="Pfam" id="PF04572">
    <property type="entry name" value="Gb3_synth"/>
    <property type="match status" value="1"/>
</dbReference>
<keyword evidence="1" id="KW-1133">Transmembrane helix</keyword>
<protein>
    <recommendedName>
        <fullName evidence="2">Alpha 1,4-glycosyltransferase domain-containing protein</fullName>
    </recommendedName>
</protein>
<dbReference type="EMBL" id="KK198753">
    <property type="protein sequence ID" value="KCW88113.1"/>
    <property type="molecule type" value="Genomic_DNA"/>
</dbReference>
<dbReference type="OMA" id="IPGFFMK"/>
<proteinExistence type="predicted"/>
<dbReference type="InterPro" id="IPR044789">
    <property type="entry name" value="Put_A1-4-GlycosylTfrase_plant"/>
</dbReference>
<dbReference type="InParanoid" id="A0A059DBJ2"/>
<gene>
    <name evidence="3" type="ORF">EUGRSUZ_A00510</name>
</gene>
<evidence type="ECO:0000259" key="2">
    <source>
        <dbReference type="Pfam" id="PF04572"/>
    </source>
</evidence>
<dbReference type="PANTHER" id="PTHR46781">
    <property type="entry name" value="ALPHA 1,4-GLYCOSYLTRANSFERASE FAMILY PROTEIN"/>
    <property type="match status" value="1"/>
</dbReference>
<feature type="domain" description="Alpha 1,4-glycosyltransferase" evidence="2">
    <location>
        <begin position="305"/>
        <end position="428"/>
    </location>
</feature>
<dbReference type="InterPro" id="IPR007577">
    <property type="entry name" value="GlycoTrfase_DXD_sugar-bd_CS"/>
</dbReference>
<keyword evidence="1" id="KW-0812">Transmembrane</keyword>
<dbReference type="InterPro" id="IPR007652">
    <property type="entry name" value="A1-4-GlycosylTfrase_dom"/>
</dbReference>
<dbReference type="eggNOG" id="KOG1928">
    <property type="taxonomic scope" value="Eukaryota"/>
</dbReference>
<accession>A0A059DBJ2</accession>
<evidence type="ECO:0000313" key="3">
    <source>
        <dbReference type="EMBL" id="KCW88113.1"/>
    </source>
</evidence>
<evidence type="ECO:0000256" key="1">
    <source>
        <dbReference type="SAM" id="Phobius"/>
    </source>
</evidence>